<keyword evidence="1" id="KW-0472">Membrane</keyword>
<dbReference type="RefSeq" id="WP_156007131.1">
    <property type="nucleotide sequence ID" value="NZ_CP046276.1"/>
</dbReference>
<dbReference type="OrthoDB" id="389107at2"/>
<dbReference type="EMBL" id="CP046276">
    <property type="protein sequence ID" value="QGS52300.1"/>
    <property type="molecule type" value="Genomic_DNA"/>
</dbReference>
<evidence type="ECO:0000313" key="3">
    <source>
        <dbReference type="Proteomes" id="UP000424468"/>
    </source>
</evidence>
<protein>
    <submittedName>
        <fullName evidence="2">Uncharacterized protein</fullName>
    </submittedName>
</protein>
<feature type="transmembrane region" description="Helical" evidence="1">
    <location>
        <begin position="143"/>
        <end position="160"/>
    </location>
</feature>
<evidence type="ECO:0000313" key="2">
    <source>
        <dbReference type="EMBL" id="QGS52300.1"/>
    </source>
</evidence>
<feature type="transmembrane region" description="Helical" evidence="1">
    <location>
        <begin position="172"/>
        <end position="194"/>
    </location>
</feature>
<keyword evidence="3" id="KW-1185">Reference proteome</keyword>
<organism evidence="2 3">
    <name type="scientific">Spiroplasma tabanidicola</name>
    <dbReference type="NCBI Taxonomy" id="324079"/>
    <lineage>
        <taxon>Bacteria</taxon>
        <taxon>Bacillati</taxon>
        <taxon>Mycoplasmatota</taxon>
        <taxon>Mollicutes</taxon>
        <taxon>Entomoplasmatales</taxon>
        <taxon>Spiroplasmataceae</taxon>
        <taxon>Spiroplasma</taxon>
    </lineage>
</organism>
<sequence>MKVLLKCNIKQIFKLKSIYILYGLLTLVNIVSYSLLLFIGKNEDQEIKIKQLQIGFYFFIINLFFIVIFTLLINTSLFYNALYGGKTNMEIVSGINKKTIWLSRFITQKIIILGLIFIQVFIVNTIMIKYDQVYQSYLINQRLFYWLYLLFFSFFLDFVYQFCLSFISQQAFVATIMFVVGLIFSISLICNYFFKSDDINGIGLVKSNKAYRKIELTIDNYNSIKNFMGENTSNFIKDWHKLGLMSYIENNLENSYYSQQVYLLNATNFYDSFIDRNEDNIFMKFILEQYEILSMNNDLFKMSYKSLLDMNNLYDNNWQEVPIMNEILENFYNKTNNKSYLNFLNNYKKRFEYEKLTLSNGSFLYSNFKNPSYYFDENNGKYNFIKAHPEIALLIDFYSNIVNEFYDLKKDNNINSYIYELYIEQTNLNESFYDSVRFNYFNQMSKMAYGFKDSVYADIIANQPFGPLSDLYYKRLVNEPSKLDKYRTSVDYHYSYYKNINNNYKFSSDFFALKKRHYECFLKENLTKTIYLADSLVMSYEPLNSFFLKNWTIVYHLTSSTDNSKEIFVPINEIYSDSVKYINGKINIESVYMTQYLTYLNNDRRSYSEPTSDDLILYSKNYSTEFMGSEFKINNDYNIDIYSDGYFNEDKKGELLNYYALYIPWLVISVLLDFGTIFIFVKRYEKMW</sequence>
<evidence type="ECO:0000256" key="1">
    <source>
        <dbReference type="SAM" id="Phobius"/>
    </source>
</evidence>
<dbReference type="AlphaFoldDB" id="A0A6I6C7V1"/>
<proteinExistence type="predicted"/>
<feature type="transmembrane region" description="Helical" evidence="1">
    <location>
        <begin position="659"/>
        <end position="681"/>
    </location>
</feature>
<keyword evidence="1" id="KW-0812">Transmembrane</keyword>
<reference evidence="2 3" key="1">
    <citation type="submission" date="2019-11" db="EMBL/GenBank/DDBJ databases">
        <title>Complete genome sequence of Spiroplasma tabanidicola TAUS-1 (DSM 22603).</title>
        <authorList>
            <person name="Huang C.-T."/>
            <person name="Lin Y.-C."/>
            <person name="Kuo C.-H."/>
        </authorList>
    </citation>
    <scope>NUCLEOTIDE SEQUENCE [LARGE SCALE GENOMIC DNA]</scope>
    <source>
        <strain evidence="2 3">TAUS-1</strain>
    </source>
</reference>
<accession>A0A6I6C7V1</accession>
<dbReference type="KEGG" id="stab:STABA_v1c09470"/>
<dbReference type="Proteomes" id="UP000424468">
    <property type="component" value="Chromosome"/>
</dbReference>
<keyword evidence="1" id="KW-1133">Transmembrane helix</keyword>
<feature type="transmembrane region" description="Helical" evidence="1">
    <location>
        <begin position="20"/>
        <end position="39"/>
    </location>
</feature>
<feature type="transmembrane region" description="Helical" evidence="1">
    <location>
        <begin position="110"/>
        <end position="128"/>
    </location>
</feature>
<gene>
    <name evidence="2" type="ORF">STABA_v1c09470</name>
</gene>
<name>A0A6I6C7V1_9MOLU</name>
<feature type="transmembrane region" description="Helical" evidence="1">
    <location>
        <begin position="54"/>
        <end position="79"/>
    </location>
</feature>